<dbReference type="AlphaFoldDB" id="A0AAU7PXL9"/>
<organism evidence="1">
    <name type="scientific">Streptococcus sp. KHUD_010</name>
    <dbReference type="NCBI Taxonomy" id="3157339"/>
    <lineage>
        <taxon>Bacteria</taxon>
        <taxon>Bacillati</taxon>
        <taxon>Bacillota</taxon>
        <taxon>Bacilli</taxon>
        <taxon>Lactobacillales</taxon>
        <taxon>Streptococcaceae</taxon>
        <taxon>Streptococcus</taxon>
    </lineage>
</organism>
<name>A0AAU7PXL9_9STRE</name>
<reference evidence="1" key="1">
    <citation type="submission" date="2024-06" db="EMBL/GenBank/DDBJ databases">
        <title>Complete genome sequence of Streptococcus sp. KHUD_010.</title>
        <authorList>
            <person name="Lee J.-H."/>
            <person name="Moon J.-H."/>
        </authorList>
    </citation>
    <scope>NUCLEOTIDE SEQUENCE</scope>
    <source>
        <strain evidence="1">KHUD_010</strain>
    </source>
</reference>
<proteinExistence type="predicted"/>
<protein>
    <submittedName>
        <fullName evidence="1">Uncharacterized protein</fullName>
    </submittedName>
</protein>
<dbReference type="RefSeq" id="WP_350015345.1">
    <property type="nucleotide sequence ID" value="NZ_CP157941.1"/>
</dbReference>
<dbReference type="EMBL" id="CP157941">
    <property type="protein sequence ID" value="XBS57013.1"/>
    <property type="molecule type" value="Genomic_DNA"/>
</dbReference>
<evidence type="ECO:0000313" key="1">
    <source>
        <dbReference type="EMBL" id="XBS57013.1"/>
    </source>
</evidence>
<sequence>MSLSDRYKPLNIPDKFNRPLQTKTFPVGYEELYLSFYDFELVKDLIDYWGLLYYQPKKDSELKYAEQFRNQAFKDENHRQNTIKKAARQEARQPFFDELTTKPLKKMSKNARWVAEMLVQTGYDQLVL</sequence>
<gene>
    <name evidence="1" type="ORF">ABKA15_08440</name>
</gene>
<accession>A0AAU7PXL9</accession>